<evidence type="ECO:0000256" key="1">
    <source>
        <dbReference type="ARBA" id="ARBA00004370"/>
    </source>
</evidence>
<dbReference type="PaxDb" id="2711-XP_006479276.1"/>
<evidence type="ECO:0000259" key="8">
    <source>
        <dbReference type="PROSITE" id="PS51775"/>
    </source>
</evidence>
<feature type="region of interest" description="Disordered" evidence="6">
    <location>
        <begin position="371"/>
        <end position="404"/>
    </location>
</feature>
<dbReference type="EMBL" id="KK784901">
    <property type="protein sequence ID" value="KDO65934.1"/>
    <property type="molecule type" value="Genomic_DNA"/>
</dbReference>
<feature type="region of interest" description="Disordered" evidence="6">
    <location>
        <begin position="528"/>
        <end position="552"/>
    </location>
</feature>
<organism evidence="9 10">
    <name type="scientific">Citrus sinensis</name>
    <name type="common">Sweet orange</name>
    <name type="synonym">Citrus aurantium var. sinensis</name>
    <dbReference type="NCBI Taxonomy" id="2711"/>
    <lineage>
        <taxon>Eukaryota</taxon>
        <taxon>Viridiplantae</taxon>
        <taxon>Streptophyta</taxon>
        <taxon>Embryophyta</taxon>
        <taxon>Tracheophyta</taxon>
        <taxon>Spermatophyta</taxon>
        <taxon>Magnoliopsida</taxon>
        <taxon>eudicotyledons</taxon>
        <taxon>Gunneridae</taxon>
        <taxon>Pentapetalae</taxon>
        <taxon>rosids</taxon>
        <taxon>malvids</taxon>
        <taxon>Sapindales</taxon>
        <taxon>Rutaceae</taxon>
        <taxon>Aurantioideae</taxon>
        <taxon>Citrus</taxon>
    </lineage>
</organism>
<feature type="compositionally biased region" description="Polar residues" evidence="6">
    <location>
        <begin position="528"/>
        <end position="538"/>
    </location>
</feature>
<evidence type="ECO:0000256" key="3">
    <source>
        <dbReference type="ARBA" id="ARBA00022989"/>
    </source>
</evidence>
<evidence type="ECO:0000256" key="7">
    <source>
        <dbReference type="SAM" id="Phobius"/>
    </source>
</evidence>
<dbReference type="Pfam" id="PF04576">
    <property type="entry name" value="Zein-binding"/>
    <property type="match status" value="1"/>
</dbReference>
<dbReference type="PROSITE" id="PS51775">
    <property type="entry name" value="GTD_BINDING"/>
    <property type="match status" value="1"/>
</dbReference>
<reference evidence="9 10" key="1">
    <citation type="submission" date="2014-04" db="EMBL/GenBank/DDBJ databases">
        <authorList>
            <consortium name="International Citrus Genome Consortium"/>
            <person name="Gmitter F."/>
            <person name="Chen C."/>
            <person name="Farmerie W."/>
            <person name="Harkins T."/>
            <person name="Desany B."/>
            <person name="Mohiuddin M."/>
            <person name="Kodira C."/>
            <person name="Borodovsky M."/>
            <person name="Lomsadze A."/>
            <person name="Burns P."/>
            <person name="Jenkins J."/>
            <person name="Prochnik S."/>
            <person name="Shu S."/>
            <person name="Chapman J."/>
            <person name="Pitluck S."/>
            <person name="Schmutz J."/>
            <person name="Rokhsar D."/>
        </authorList>
    </citation>
    <scope>NUCLEOTIDE SEQUENCE</scope>
</reference>
<comment type="subcellular location">
    <subcellularLocation>
        <location evidence="1">Membrane</location>
    </subcellularLocation>
</comment>
<keyword evidence="2 7" id="KW-0812">Transmembrane</keyword>
<keyword evidence="4 7" id="KW-0472">Membrane</keyword>
<keyword evidence="3 7" id="KW-1133">Transmembrane helix</keyword>
<dbReference type="eggNOG" id="ENOG502QVIB">
    <property type="taxonomic scope" value="Eukaryota"/>
</dbReference>
<dbReference type="GO" id="GO:0016020">
    <property type="term" value="C:membrane"/>
    <property type="evidence" value="ECO:0007669"/>
    <property type="project" value="UniProtKB-SubCell"/>
</dbReference>
<sequence>MAFNTVRSWTIWSLTGAFIDLAIAYFLLCASAFVFFPHKFCNLLGLYLPCPCNGVFGYRNTCLCWHKLLIDLPRRNILYVQTMIKSKFPFDLIWFHYQPCNSDRVLCSCRICDHGVLELENEACSSSFSGPKFQNLADRESGFDARGKKVMKQRYGTRRRRRSSLAYGKSSSMQPVVAGASSSTYNGIDGLRGDDRNAAIGLDLGERKWVSFEQSGVYGKTKVEHNDSLLSETLICNARENLGKPGNEENMIRNLEEALQEEKNACAAVQLELEKERAAAASAADEAMAMILRLQADKAAIEMEARQYQRMIEEQIAYEEEEMEILKEILVRRERENHFLEKEVEAYRQLKSLRNGQTEIDLSYMISDLGQKPVHSPHPKDDPSWVQQEIRESTSTKSANWPPTYEASSIEVTSEAFQACSGVEESPSCCGEKLEKDGNYKAEVHDNLHGSILDSEPIIYDVHVIDDKTESQREEKGKASGLSNCVVTDFGVSSGELLSDSSSTSMGQSNQINGRNSSEMKNWVPELGNSQSKNFPIDSTSSASPAASSESLKIDTEVELLREMLRIVEVGKDKLSFSAEQRESINSQLKLVEDMLNRL</sequence>
<evidence type="ECO:0000313" key="10">
    <source>
        <dbReference type="Proteomes" id="UP000027120"/>
    </source>
</evidence>
<evidence type="ECO:0000256" key="6">
    <source>
        <dbReference type="SAM" id="MobiDB-lite"/>
    </source>
</evidence>
<keyword evidence="5" id="KW-0175">Coiled coil</keyword>
<name>A0A067FEV3_CITSI</name>
<feature type="coiled-coil region" evidence="5">
    <location>
        <begin position="252"/>
        <end position="350"/>
    </location>
</feature>
<dbReference type="AlphaFoldDB" id="A0A067FEV3"/>
<keyword evidence="10" id="KW-1185">Reference proteome</keyword>
<dbReference type="STRING" id="2711.A0A067FEV3"/>
<gene>
    <name evidence="9" type="ORF">CISIN_1g0075312mg</name>
</gene>
<proteinExistence type="predicted"/>
<dbReference type="PANTHER" id="PTHR31422">
    <property type="entry name" value="BNAANNG28530D PROTEIN"/>
    <property type="match status" value="1"/>
</dbReference>
<feature type="compositionally biased region" description="Low complexity" evidence="6">
    <location>
        <begin position="539"/>
        <end position="551"/>
    </location>
</feature>
<accession>A0A067FEV3</accession>
<dbReference type="InterPro" id="IPR007656">
    <property type="entry name" value="GTD-bd"/>
</dbReference>
<dbReference type="SMR" id="A0A067FEV3"/>
<feature type="compositionally biased region" description="Basic and acidic residues" evidence="6">
    <location>
        <begin position="378"/>
        <end position="394"/>
    </location>
</feature>
<feature type="transmembrane region" description="Helical" evidence="7">
    <location>
        <begin position="12"/>
        <end position="36"/>
    </location>
</feature>
<dbReference type="Proteomes" id="UP000027120">
    <property type="component" value="Unassembled WGS sequence"/>
</dbReference>
<evidence type="ECO:0000256" key="2">
    <source>
        <dbReference type="ARBA" id="ARBA00022692"/>
    </source>
</evidence>
<dbReference type="PANTHER" id="PTHR31422:SF44">
    <property type="entry name" value="GTD-BINDING DOMAIN-CONTAINING PROTEIN"/>
    <property type="match status" value="1"/>
</dbReference>
<evidence type="ECO:0000256" key="4">
    <source>
        <dbReference type="ARBA" id="ARBA00023136"/>
    </source>
</evidence>
<feature type="domain" description="GTD-binding" evidence="8">
    <location>
        <begin position="250"/>
        <end position="348"/>
    </location>
</feature>
<dbReference type="GO" id="GO:0080115">
    <property type="term" value="F:myosin XI tail binding"/>
    <property type="evidence" value="ECO:0007669"/>
    <property type="project" value="UniProtKB-ARBA"/>
</dbReference>
<protein>
    <recommendedName>
        <fullName evidence="8">GTD-binding domain-containing protein</fullName>
    </recommendedName>
</protein>
<feature type="compositionally biased region" description="Polar residues" evidence="6">
    <location>
        <begin position="395"/>
        <end position="404"/>
    </location>
</feature>
<evidence type="ECO:0000256" key="5">
    <source>
        <dbReference type="SAM" id="Coils"/>
    </source>
</evidence>
<evidence type="ECO:0000313" key="9">
    <source>
        <dbReference type="EMBL" id="KDO65934.1"/>
    </source>
</evidence>